<feature type="transmembrane region" description="Helical" evidence="1">
    <location>
        <begin position="46"/>
        <end position="67"/>
    </location>
</feature>
<dbReference type="Proteomes" id="UP000176705">
    <property type="component" value="Unassembled WGS sequence"/>
</dbReference>
<dbReference type="STRING" id="1802280.A3B37_01235"/>
<reference evidence="2 3" key="1">
    <citation type="journal article" date="2016" name="Nat. Commun.">
        <title>Thousands of microbial genomes shed light on interconnected biogeochemical processes in an aquifer system.</title>
        <authorList>
            <person name="Anantharaman K."/>
            <person name="Brown C.T."/>
            <person name="Hug L.A."/>
            <person name="Sharon I."/>
            <person name="Castelle C.J."/>
            <person name="Probst A.J."/>
            <person name="Thomas B.C."/>
            <person name="Singh A."/>
            <person name="Wilkins M.J."/>
            <person name="Karaoz U."/>
            <person name="Brodie E.L."/>
            <person name="Williams K.H."/>
            <person name="Hubbard S.S."/>
            <person name="Banfield J.F."/>
        </authorList>
    </citation>
    <scope>NUCLEOTIDE SEQUENCE [LARGE SCALE GENOMIC DNA]</scope>
</reference>
<keyword evidence="1" id="KW-0472">Membrane</keyword>
<keyword evidence="1" id="KW-0812">Transmembrane</keyword>
<protein>
    <submittedName>
        <fullName evidence="2">Uncharacterized protein</fullName>
    </submittedName>
</protein>
<sequence>MTVSLSLRTVLAIVLALAAAADFAISIAVIYHLHRYTLPTWRLANILALAYLALSLALFAAALLFLLRMPPEIRIETPLLVIPPL</sequence>
<evidence type="ECO:0000313" key="2">
    <source>
        <dbReference type="EMBL" id="OHA09148.1"/>
    </source>
</evidence>
<evidence type="ECO:0000313" key="3">
    <source>
        <dbReference type="Proteomes" id="UP000176705"/>
    </source>
</evidence>
<evidence type="ECO:0000256" key="1">
    <source>
        <dbReference type="SAM" id="Phobius"/>
    </source>
</evidence>
<feature type="transmembrane region" description="Helical" evidence="1">
    <location>
        <begin position="12"/>
        <end position="34"/>
    </location>
</feature>
<proteinExistence type="predicted"/>
<keyword evidence="1" id="KW-1133">Transmembrane helix</keyword>
<dbReference type="EMBL" id="MHQS01000006">
    <property type="protein sequence ID" value="OHA09148.1"/>
    <property type="molecule type" value="Genomic_DNA"/>
</dbReference>
<gene>
    <name evidence="2" type="ORF">A3B37_01235</name>
</gene>
<name>A0A1G2LC08_9BACT</name>
<dbReference type="AlphaFoldDB" id="A0A1G2LC08"/>
<accession>A0A1G2LC08</accession>
<organism evidence="2 3">
    <name type="scientific">Candidatus Sungbacteria bacterium RIFCSPLOWO2_01_FULL_59_16</name>
    <dbReference type="NCBI Taxonomy" id="1802280"/>
    <lineage>
        <taxon>Bacteria</taxon>
        <taxon>Candidatus Sungiibacteriota</taxon>
    </lineage>
</organism>
<comment type="caution">
    <text evidence="2">The sequence shown here is derived from an EMBL/GenBank/DDBJ whole genome shotgun (WGS) entry which is preliminary data.</text>
</comment>